<evidence type="ECO:0000313" key="2">
    <source>
        <dbReference type="EMBL" id="MBN8226878.1"/>
    </source>
</evidence>
<evidence type="ECO:0000256" key="1">
    <source>
        <dbReference type="SAM" id="SignalP"/>
    </source>
</evidence>
<dbReference type="SUPFAM" id="SSF50494">
    <property type="entry name" value="Trypsin-like serine proteases"/>
    <property type="match status" value="1"/>
</dbReference>
<keyword evidence="3" id="KW-1185">Reference proteome</keyword>
<name>A0ABS3D5D2_9BACT</name>
<organism evidence="2 3">
    <name type="scientific">Corallococcus macrosporus</name>
    <dbReference type="NCBI Taxonomy" id="35"/>
    <lineage>
        <taxon>Bacteria</taxon>
        <taxon>Pseudomonadati</taxon>
        <taxon>Myxococcota</taxon>
        <taxon>Myxococcia</taxon>
        <taxon>Myxococcales</taxon>
        <taxon>Cystobacterineae</taxon>
        <taxon>Myxococcaceae</taxon>
        <taxon>Corallococcus</taxon>
    </lineage>
</organism>
<evidence type="ECO:0008006" key="4">
    <source>
        <dbReference type="Google" id="ProtNLM"/>
    </source>
</evidence>
<evidence type="ECO:0000313" key="3">
    <source>
        <dbReference type="Proteomes" id="UP000664052"/>
    </source>
</evidence>
<protein>
    <recommendedName>
        <fullName evidence="4">Serine protease</fullName>
    </recommendedName>
</protein>
<proteinExistence type="predicted"/>
<dbReference type="EMBL" id="JAFIMU010000003">
    <property type="protein sequence ID" value="MBN8226878.1"/>
    <property type="molecule type" value="Genomic_DNA"/>
</dbReference>
<dbReference type="InterPro" id="IPR009003">
    <property type="entry name" value="Peptidase_S1_PA"/>
</dbReference>
<feature type="signal peptide" evidence="1">
    <location>
        <begin position="1"/>
        <end position="18"/>
    </location>
</feature>
<accession>A0ABS3D5D2</accession>
<dbReference type="Proteomes" id="UP000664052">
    <property type="component" value="Unassembled WGS sequence"/>
</dbReference>
<dbReference type="RefSeq" id="WP_207048750.1">
    <property type="nucleotide sequence ID" value="NZ_JAFIMU010000003.1"/>
</dbReference>
<feature type="chain" id="PRO_5046267878" description="Serine protease" evidence="1">
    <location>
        <begin position="19"/>
        <end position="551"/>
    </location>
</feature>
<sequence length="551" mass="60793">MGRIVGLVLGLLPPVASAQVDVNQALVHIRYANVGNAECGCSGTGFFIDVTQRLFMTARHVWRATGTLQTLDCARYPKQLSYRTATGETWIGPATQQPVWESKLEDLVIIRLDDGAPPPRAALRISTQFREDCVWKASVSGYPKCALQHRTPYANPHHQKYTAGDTSIDDEFALHFIGAQRNLYDLTAQYPDPGHSGAPIVIPGTDVVVGVVLHREETSQAITGTSLSNLIASTGFEDRSPVSIFQLAPIDVPLTCEAPYVPPAKPSLQPEQRQRFREMVKHVANGLLMSFRCEWLKFGASLANVACNNKPCSPQELLRLYNSERIKTLLRKPQLCEAVRSELIQMSSEADAQLDLRCNAPGSWGRTYGDWLVKDVNGPFKGAALNSNDKKKAFTAYAAEVALVQELLFNRIPRGSAHREKVILNIIESWAGQATEAGAEFYAAGIAWNALRVECPDCQMPLAQIDSRSQWYQVVFAIFDAWARYMIVLPTSVNELPTAYPGCSDLVVRYSEEKWAIDTQSPVCDSINCMRFGDSENTGALAARFATVLVP</sequence>
<reference evidence="2 3" key="1">
    <citation type="submission" date="2021-02" db="EMBL/GenBank/DDBJ databases">
        <title>De Novo genome assembly of isolated myxobacteria.</title>
        <authorList>
            <person name="Stevens D.C."/>
        </authorList>
    </citation>
    <scope>NUCLEOTIDE SEQUENCE [LARGE SCALE GENOMIC DNA]</scope>
    <source>
        <strain evidence="2 3">ATCC 29039</strain>
    </source>
</reference>
<gene>
    <name evidence="2" type="ORF">JYK02_05065</name>
</gene>
<comment type="caution">
    <text evidence="2">The sequence shown here is derived from an EMBL/GenBank/DDBJ whole genome shotgun (WGS) entry which is preliminary data.</text>
</comment>
<keyword evidence="1" id="KW-0732">Signal</keyword>